<dbReference type="InterPro" id="IPR037176">
    <property type="entry name" value="Osmotin/thaumatin-like_sf"/>
</dbReference>
<dbReference type="EMBL" id="JAXLQG010000002">
    <property type="protein sequence ID" value="KAK5543536.1"/>
    <property type="molecule type" value="Genomic_DNA"/>
</dbReference>
<gene>
    <name evidence="2" type="ORF">LTR25_001150</name>
</gene>
<dbReference type="SUPFAM" id="SSF49870">
    <property type="entry name" value="Osmotin, thaumatin-like protein"/>
    <property type="match status" value="1"/>
</dbReference>
<dbReference type="InterPro" id="IPR006771">
    <property type="entry name" value="CetA-like"/>
</dbReference>
<dbReference type="PANTHER" id="PTHR36195:SF6">
    <property type="entry name" value="SECRETED THAUMATIN-LIKE PROTEIN CALA"/>
    <property type="match status" value="1"/>
</dbReference>
<keyword evidence="1" id="KW-0732">Signal</keyword>
<organism evidence="2 3">
    <name type="scientific">Vermiconidia calcicola</name>
    <dbReference type="NCBI Taxonomy" id="1690605"/>
    <lineage>
        <taxon>Eukaryota</taxon>
        <taxon>Fungi</taxon>
        <taxon>Dikarya</taxon>
        <taxon>Ascomycota</taxon>
        <taxon>Pezizomycotina</taxon>
        <taxon>Dothideomycetes</taxon>
        <taxon>Dothideomycetidae</taxon>
        <taxon>Mycosphaerellales</taxon>
        <taxon>Extremaceae</taxon>
        <taxon>Vermiconidia</taxon>
    </lineage>
</organism>
<dbReference type="Pfam" id="PF04681">
    <property type="entry name" value="Bys1"/>
    <property type="match status" value="1"/>
</dbReference>
<evidence type="ECO:0000256" key="1">
    <source>
        <dbReference type="SAM" id="SignalP"/>
    </source>
</evidence>
<comment type="caution">
    <text evidence="2">The sequence shown here is derived from an EMBL/GenBank/DDBJ whole genome shotgun (WGS) entry which is preliminary data.</text>
</comment>
<dbReference type="AlphaFoldDB" id="A0AAV9QGP5"/>
<protein>
    <submittedName>
        <fullName evidence="2">Uncharacterized protein</fullName>
    </submittedName>
</protein>
<proteinExistence type="predicted"/>
<sequence>MASFKGSNTFTMVLFLMSLFSLSLASGMAQIYQGCGYDVWCAVVQGYGPGSTVPQSERPPPDWIKQVQGSFLKDQFPSHPQDIGVAVMCTRNKDASPILVTQVEYTWEPENGKTWFDVSNVAADPFLADGFRMDVDDPVKPLLSSCTGAYCAPGDSNCADVYMKSNDDFQGMRTCSDSVTITLVLCSG</sequence>
<accession>A0AAV9QGP5</accession>
<reference evidence="2 3" key="1">
    <citation type="submission" date="2023-06" db="EMBL/GenBank/DDBJ databases">
        <title>Black Yeasts Isolated from many extreme environments.</title>
        <authorList>
            <person name="Coleine C."/>
            <person name="Stajich J.E."/>
            <person name="Selbmann L."/>
        </authorList>
    </citation>
    <scope>NUCLEOTIDE SEQUENCE [LARGE SCALE GENOMIC DNA]</scope>
    <source>
        <strain evidence="2 3">CCFEE 5887</strain>
    </source>
</reference>
<feature type="signal peptide" evidence="1">
    <location>
        <begin position="1"/>
        <end position="25"/>
    </location>
</feature>
<name>A0AAV9QGP5_9PEZI</name>
<evidence type="ECO:0000313" key="2">
    <source>
        <dbReference type="EMBL" id="KAK5543536.1"/>
    </source>
</evidence>
<evidence type="ECO:0000313" key="3">
    <source>
        <dbReference type="Proteomes" id="UP001345827"/>
    </source>
</evidence>
<keyword evidence="3" id="KW-1185">Reference proteome</keyword>
<dbReference type="PANTHER" id="PTHR36195">
    <property type="entry name" value="DOMAIN PROTEIN, PUTATIVE (AFU_ORTHOLOGUE AFUA_5G01990)-RELATED-RELATED"/>
    <property type="match status" value="1"/>
</dbReference>
<feature type="chain" id="PRO_5043384531" evidence="1">
    <location>
        <begin position="26"/>
        <end position="188"/>
    </location>
</feature>
<dbReference type="Proteomes" id="UP001345827">
    <property type="component" value="Unassembled WGS sequence"/>
</dbReference>